<protein>
    <submittedName>
        <fullName evidence="1">Uncharacterized protein</fullName>
    </submittedName>
</protein>
<keyword evidence="2" id="KW-1185">Reference proteome</keyword>
<dbReference type="AlphaFoldDB" id="A0A4R5EEJ9"/>
<reference evidence="1 2" key="1">
    <citation type="submission" date="2019-03" db="EMBL/GenBank/DDBJ databases">
        <title>Draft genome sequences of novel Actinobacteria.</title>
        <authorList>
            <person name="Sahin N."/>
            <person name="Ay H."/>
            <person name="Saygin H."/>
        </authorList>
    </citation>
    <scope>NUCLEOTIDE SEQUENCE [LARGE SCALE GENOMIC DNA]</scope>
    <source>
        <strain evidence="1 2">6K102</strain>
    </source>
</reference>
<accession>A0A4R5EEJ9</accession>
<sequence length="70" mass="7727">MREAFATAGRPMGHDQYGAELEKHFPQLKEQLLAAFDAYIEELDGLDTGLRSTAATYEAAAGQPREREQG</sequence>
<proteinExistence type="predicted"/>
<evidence type="ECO:0000313" key="2">
    <source>
        <dbReference type="Proteomes" id="UP000295136"/>
    </source>
</evidence>
<comment type="caution">
    <text evidence="1">The sequence shown here is derived from an EMBL/GenBank/DDBJ whole genome shotgun (WGS) entry which is preliminary data.</text>
</comment>
<name>A0A4R5EEJ9_9ACTN</name>
<gene>
    <name evidence="1" type="ORF">E1295_39270</name>
</gene>
<dbReference type="EMBL" id="SMLD01000169">
    <property type="protein sequence ID" value="TDE32643.1"/>
    <property type="molecule type" value="Genomic_DNA"/>
</dbReference>
<dbReference type="RefSeq" id="WP_132638903.1">
    <property type="nucleotide sequence ID" value="NZ_SMLD01000169.1"/>
</dbReference>
<evidence type="ECO:0000313" key="1">
    <source>
        <dbReference type="EMBL" id="TDE32643.1"/>
    </source>
</evidence>
<dbReference type="Proteomes" id="UP000295136">
    <property type="component" value="Unassembled WGS sequence"/>
</dbReference>
<organism evidence="1 2">
    <name type="scientific">Nonomuraea mesophila</name>
    <dbReference type="NCBI Taxonomy" id="2530382"/>
    <lineage>
        <taxon>Bacteria</taxon>
        <taxon>Bacillati</taxon>
        <taxon>Actinomycetota</taxon>
        <taxon>Actinomycetes</taxon>
        <taxon>Streptosporangiales</taxon>
        <taxon>Streptosporangiaceae</taxon>
        <taxon>Nonomuraea</taxon>
    </lineage>
</organism>